<dbReference type="PANTHER" id="PTHR21301">
    <property type="entry name" value="REVERSE TRANSCRIPTASE"/>
    <property type="match status" value="1"/>
</dbReference>
<evidence type="ECO:0000313" key="5">
    <source>
        <dbReference type="Proteomes" id="UP000069940"/>
    </source>
</evidence>
<dbReference type="Pfam" id="PF26215">
    <property type="entry name" value="HTH_animal"/>
    <property type="match status" value="1"/>
</dbReference>
<evidence type="ECO:0000313" key="4">
    <source>
        <dbReference type="EnsemblMetazoa" id="AALFPA23_014559.P21163"/>
    </source>
</evidence>
<protein>
    <recommendedName>
        <fullName evidence="3">Helix-turn-helix domain-containing protein</fullName>
    </recommendedName>
</protein>
<feature type="region of interest" description="Disordered" evidence="2">
    <location>
        <begin position="801"/>
        <end position="843"/>
    </location>
</feature>
<feature type="compositionally biased region" description="Low complexity" evidence="2">
    <location>
        <begin position="825"/>
        <end position="835"/>
    </location>
</feature>
<reference evidence="4" key="2">
    <citation type="submission" date="2025-05" db="UniProtKB">
        <authorList>
            <consortium name="EnsemblMetazoa"/>
        </authorList>
    </citation>
    <scope>IDENTIFICATION</scope>
    <source>
        <strain evidence="4">Foshan</strain>
    </source>
</reference>
<accession>A0ABM1Z321</accession>
<organism evidence="4 5">
    <name type="scientific">Aedes albopictus</name>
    <name type="common">Asian tiger mosquito</name>
    <name type="synonym">Stegomyia albopicta</name>
    <dbReference type="NCBI Taxonomy" id="7160"/>
    <lineage>
        <taxon>Eukaryota</taxon>
        <taxon>Metazoa</taxon>
        <taxon>Ecdysozoa</taxon>
        <taxon>Arthropoda</taxon>
        <taxon>Hexapoda</taxon>
        <taxon>Insecta</taxon>
        <taxon>Pterygota</taxon>
        <taxon>Neoptera</taxon>
        <taxon>Endopterygota</taxon>
        <taxon>Diptera</taxon>
        <taxon>Nematocera</taxon>
        <taxon>Culicoidea</taxon>
        <taxon>Culicidae</taxon>
        <taxon>Culicinae</taxon>
        <taxon>Aedini</taxon>
        <taxon>Aedes</taxon>
        <taxon>Stegomyia</taxon>
    </lineage>
</organism>
<keyword evidence="5" id="KW-1185">Reference proteome</keyword>
<feature type="coiled-coil region" evidence="1">
    <location>
        <begin position="58"/>
        <end position="120"/>
    </location>
</feature>
<name>A0ABM1Z321_AEDAL</name>
<dbReference type="Proteomes" id="UP000069940">
    <property type="component" value="Unassembled WGS sequence"/>
</dbReference>
<dbReference type="CDD" id="cd00304">
    <property type="entry name" value="RT_like"/>
    <property type="match status" value="1"/>
</dbReference>
<dbReference type="EnsemblMetazoa" id="AALFPA23_014559.R21162">
    <property type="protein sequence ID" value="AALFPA23_014559.P21162"/>
    <property type="gene ID" value="AALFPA23_014559"/>
</dbReference>
<reference evidence="5" key="1">
    <citation type="journal article" date="2015" name="Proc. Natl. Acad. Sci. U.S.A.">
        <title>Genome sequence of the Asian Tiger mosquito, Aedes albopictus, reveals insights into its biology, genetics, and evolution.</title>
        <authorList>
            <person name="Chen X.G."/>
            <person name="Jiang X."/>
            <person name="Gu J."/>
            <person name="Xu M."/>
            <person name="Wu Y."/>
            <person name="Deng Y."/>
            <person name="Zhang C."/>
            <person name="Bonizzoni M."/>
            <person name="Dermauw W."/>
            <person name="Vontas J."/>
            <person name="Armbruster P."/>
            <person name="Huang X."/>
            <person name="Yang Y."/>
            <person name="Zhang H."/>
            <person name="He W."/>
            <person name="Peng H."/>
            <person name="Liu Y."/>
            <person name="Wu K."/>
            <person name="Chen J."/>
            <person name="Lirakis M."/>
            <person name="Topalis P."/>
            <person name="Van Leeuwen T."/>
            <person name="Hall A.B."/>
            <person name="Jiang X."/>
            <person name="Thorpe C."/>
            <person name="Mueller R.L."/>
            <person name="Sun C."/>
            <person name="Waterhouse R.M."/>
            <person name="Yan G."/>
            <person name="Tu Z.J."/>
            <person name="Fang X."/>
            <person name="James A.A."/>
        </authorList>
    </citation>
    <scope>NUCLEOTIDE SEQUENCE [LARGE SCALE GENOMIC DNA]</scope>
    <source>
        <strain evidence="5">Foshan</strain>
    </source>
</reference>
<evidence type="ECO:0000256" key="1">
    <source>
        <dbReference type="SAM" id="Coils"/>
    </source>
</evidence>
<feature type="domain" description="Helix-turn-helix" evidence="3">
    <location>
        <begin position="551"/>
        <end position="608"/>
    </location>
</feature>
<dbReference type="RefSeq" id="XP_062703452.1">
    <property type="nucleotide sequence ID" value="XM_062847468.1"/>
</dbReference>
<proteinExistence type="predicted"/>
<dbReference type="PANTHER" id="PTHR21301:SF10">
    <property type="entry name" value="REVERSE TRANSCRIPTASE DOMAIN-CONTAINING PROTEIN"/>
    <property type="match status" value="1"/>
</dbReference>
<keyword evidence="1" id="KW-0175">Coiled coil</keyword>
<evidence type="ECO:0000259" key="3">
    <source>
        <dbReference type="Pfam" id="PF26215"/>
    </source>
</evidence>
<evidence type="ECO:0000256" key="2">
    <source>
        <dbReference type="SAM" id="MobiDB-lite"/>
    </source>
</evidence>
<feature type="compositionally biased region" description="Polar residues" evidence="2">
    <location>
        <begin position="808"/>
        <end position="824"/>
    </location>
</feature>
<dbReference type="GeneID" id="134285841"/>
<sequence length="843" mass="96500">MQSRKEFLLKCRRNGVVPSHILHSLRCTNELLASSSPCIRKLSSTVSRFQKSLLNIEIQDTCHRVRSLNQELDALREQIVSHTDRDTYAYYFLTQEFAYHDNLRRKSKQTARKYSRLMNNSVAVNQSQLPTENSSAVLNATNKTIPPETLILLSLGPKFALPYTNIAQMPFFHLIADVENILAMHTDIAVREQTRCQIINKTQNFVNKNRPLGTDPLEKFCRTASNITKKFIKTNPDILITEADKGNRTVIMHLDDYESKMAQLIGDTSTYQQVNSDPTSRYERGNNNIVRRLYALQLIEARTKHRLTSYNAVCPRIYGQPKAHKPSLPLRPVVPNTTSPTYHLSKFIADILQNSFKSQYNAVDSKTFCAYVNQLTIPTDHVLVSFDAVSLFTNVTKDVVIHDIIMMWNEIQVNTNINLDLFLEIVDFCISSSFFCFRQKFYHQISGTAMGSPLSPILADIVMENLLTRALRTANILPQFIRKYVDDLFLVLHKDQVNAVLDVFNTMNPRIVFTSEVEVNCQLPFLDLLVIRLPDGTIKTDWYTKPIASGRMLNFFSFHSMDQKLSVARNFIDRVRSLSTTRSSEQQEQLIHTHLRKNDYPSALINRLLRQTQRIDTPEKPTIYRSIPYIQGLTPSLKRIIHSSGLAVGISHSNNNTVGKLYRNAKDPVPDMSKSNVIYRIDCQNCPGKYIGMTANKLRNRMYGHQTHVNTLEQHLAQGQQYTDLPVQQLREKSALINHCITHQHRFNISNPTIVDITYKKQALQVLEMCQIATTSNTVNHRTDTDNLSCAYAHLLSSIKTRREESRASSTNSYNRPESNDYPSQLTQTDTTTQTPHNIQIPQ</sequence>
<dbReference type="EnsemblMetazoa" id="AALFPA23_014559.R21163">
    <property type="protein sequence ID" value="AALFPA23_014559.P21163"/>
    <property type="gene ID" value="AALFPA23_014559"/>
</dbReference>
<dbReference type="RefSeq" id="XP_062703453.1">
    <property type="nucleotide sequence ID" value="XM_062847469.1"/>
</dbReference>
<dbReference type="InterPro" id="IPR058912">
    <property type="entry name" value="HTH_animal"/>
</dbReference>